<dbReference type="PANTHER" id="PTHR33327:SF3">
    <property type="entry name" value="RNA-DIRECTED DNA POLYMERASE"/>
    <property type="match status" value="1"/>
</dbReference>
<keyword evidence="3" id="KW-1185">Reference proteome</keyword>
<feature type="compositionally biased region" description="Basic residues" evidence="1">
    <location>
        <begin position="83"/>
        <end position="97"/>
    </location>
</feature>
<name>A0AA38HPL7_9CUCU</name>
<protein>
    <submittedName>
        <fullName evidence="2">Uncharacterized protein</fullName>
    </submittedName>
</protein>
<comment type="caution">
    <text evidence="2">The sequence shown here is derived from an EMBL/GenBank/DDBJ whole genome shotgun (WGS) entry which is preliminary data.</text>
</comment>
<evidence type="ECO:0000256" key="1">
    <source>
        <dbReference type="SAM" id="MobiDB-lite"/>
    </source>
</evidence>
<dbReference type="PANTHER" id="PTHR33327">
    <property type="entry name" value="ENDONUCLEASE"/>
    <property type="match status" value="1"/>
</dbReference>
<evidence type="ECO:0000313" key="2">
    <source>
        <dbReference type="EMBL" id="KAJ3641383.1"/>
    </source>
</evidence>
<organism evidence="2 3">
    <name type="scientific">Zophobas morio</name>
    <dbReference type="NCBI Taxonomy" id="2755281"/>
    <lineage>
        <taxon>Eukaryota</taxon>
        <taxon>Metazoa</taxon>
        <taxon>Ecdysozoa</taxon>
        <taxon>Arthropoda</taxon>
        <taxon>Hexapoda</taxon>
        <taxon>Insecta</taxon>
        <taxon>Pterygota</taxon>
        <taxon>Neoptera</taxon>
        <taxon>Endopterygota</taxon>
        <taxon>Coleoptera</taxon>
        <taxon>Polyphaga</taxon>
        <taxon>Cucujiformia</taxon>
        <taxon>Tenebrionidae</taxon>
        <taxon>Zophobas</taxon>
    </lineage>
</organism>
<dbReference type="Proteomes" id="UP001168821">
    <property type="component" value="Unassembled WGS sequence"/>
</dbReference>
<gene>
    <name evidence="2" type="ORF">Zmor_027893</name>
</gene>
<dbReference type="EMBL" id="JALNTZ010000009">
    <property type="protein sequence ID" value="KAJ3641383.1"/>
    <property type="molecule type" value="Genomic_DNA"/>
</dbReference>
<dbReference type="AlphaFoldDB" id="A0AA38HPL7"/>
<proteinExistence type="predicted"/>
<accession>A0AA38HPL7</accession>
<feature type="region of interest" description="Disordered" evidence="1">
    <location>
        <begin position="74"/>
        <end position="103"/>
    </location>
</feature>
<reference evidence="2" key="1">
    <citation type="journal article" date="2023" name="G3 (Bethesda)">
        <title>Whole genome assemblies of Zophobas morio and Tenebrio molitor.</title>
        <authorList>
            <person name="Kaur S."/>
            <person name="Stinson S.A."/>
            <person name="diCenzo G.C."/>
        </authorList>
    </citation>
    <scope>NUCLEOTIDE SEQUENCE</scope>
    <source>
        <strain evidence="2">QUZm001</strain>
    </source>
</reference>
<sequence length="131" mass="14915">MQLVLSASDGVPLDKMADIADKLQEVHVSNAMTTSWNIAAITTKTHSRTQDNDDTRSSIAALKTQIAALRAAMEKMSTDRGRRFQRQQYRPRSRSNSRNRLQNPNWCYYHNNFGNRARKCRAPCDFQPAGN</sequence>
<evidence type="ECO:0000313" key="3">
    <source>
        <dbReference type="Proteomes" id="UP001168821"/>
    </source>
</evidence>